<keyword evidence="2" id="KW-1185">Reference proteome</keyword>
<evidence type="ECO:0000313" key="2">
    <source>
        <dbReference type="Proteomes" id="UP000800038"/>
    </source>
</evidence>
<gene>
    <name evidence="1" type="ORF">EJ02DRAFT_455011</name>
</gene>
<dbReference type="AlphaFoldDB" id="A0A6A5SLU8"/>
<name>A0A6A5SLU8_9PLEO</name>
<dbReference type="Proteomes" id="UP000800038">
    <property type="component" value="Unassembled WGS sequence"/>
</dbReference>
<evidence type="ECO:0000313" key="1">
    <source>
        <dbReference type="EMBL" id="KAF1941625.1"/>
    </source>
</evidence>
<dbReference type="EMBL" id="ML976045">
    <property type="protein sequence ID" value="KAF1941625.1"/>
    <property type="molecule type" value="Genomic_DNA"/>
</dbReference>
<accession>A0A6A5SLU8</accession>
<reference evidence="1" key="1">
    <citation type="journal article" date="2020" name="Stud. Mycol.">
        <title>101 Dothideomycetes genomes: a test case for predicting lifestyles and emergence of pathogens.</title>
        <authorList>
            <person name="Haridas S."/>
            <person name="Albert R."/>
            <person name="Binder M."/>
            <person name="Bloem J."/>
            <person name="Labutti K."/>
            <person name="Salamov A."/>
            <person name="Andreopoulos B."/>
            <person name="Baker S."/>
            <person name="Barry K."/>
            <person name="Bills G."/>
            <person name="Bluhm B."/>
            <person name="Cannon C."/>
            <person name="Castanera R."/>
            <person name="Culley D."/>
            <person name="Daum C."/>
            <person name="Ezra D."/>
            <person name="Gonzalez J."/>
            <person name="Henrissat B."/>
            <person name="Kuo A."/>
            <person name="Liang C."/>
            <person name="Lipzen A."/>
            <person name="Lutzoni F."/>
            <person name="Magnuson J."/>
            <person name="Mondo S."/>
            <person name="Nolan M."/>
            <person name="Ohm R."/>
            <person name="Pangilinan J."/>
            <person name="Park H.-J."/>
            <person name="Ramirez L."/>
            <person name="Alfaro M."/>
            <person name="Sun H."/>
            <person name="Tritt A."/>
            <person name="Yoshinaga Y."/>
            <person name="Zwiers L.-H."/>
            <person name="Turgeon B."/>
            <person name="Goodwin S."/>
            <person name="Spatafora J."/>
            <person name="Crous P."/>
            <person name="Grigoriev I."/>
        </authorList>
    </citation>
    <scope>NUCLEOTIDE SEQUENCE</scope>
    <source>
        <strain evidence="1">CBS 161.51</strain>
    </source>
</reference>
<organism evidence="1 2">
    <name type="scientific">Clathrospora elynae</name>
    <dbReference type="NCBI Taxonomy" id="706981"/>
    <lineage>
        <taxon>Eukaryota</taxon>
        <taxon>Fungi</taxon>
        <taxon>Dikarya</taxon>
        <taxon>Ascomycota</taxon>
        <taxon>Pezizomycotina</taxon>
        <taxon>Dothideomycetes</taxon>
        <taxon>Pleosporomycetidae</taxon>
        <taxon>Pleosporales</taxon>
        <taxon>Diademaceae</taxon>
        <taxon>Clathrospora</taxon>
    </lineage>
</organism>
<proteinExistence type="predicted"/>
<protein>
    <submittedName>
        <fullName evidence="1">Uncharacterized protein</fullName>
    </submittedName>
</protein>
<sequence>MRDPALAARSMDGGRLTAVDEGADTERAVVPQAMPHVASLSLDYYNSYQHDEMDGVFQRGLLFAATSAFSEYGPHTPGDSVDTYDDGADDIDRIVSSYFSAHTWSFGFENEPSTSDADINHPPPACQNAYEYDTFNELNTPDSTDYLPSLIPEATYNLLSSPESATSFSSRAKSSVCSSSQTRQRANCDSCSTTRAGLAYGARGKLYYPPSDECDRIYGNCGREAGYCRNGPVLSC</sequence>